<sequence>MDASLCWNWFLQDIGWLRSITSLPILIKGVFTPEDGKLQALSDYSIFSNFIA</sequence>
<dbReference type="Proteomes" id="UP001164250">
    <property type="component" value="Chromosome 15"/>
</dbReference>
<evidence type="ECO:0000313" key="1">
    <source>
        <dbReference type="EMBL" id="KAJ0076153.1"/>
    </source>
</evidence>
<protein>
    <submittedName>
        <fullName evidence="1">Uncharacterized protein</fullName>
    </submittedName>
</protein>
<gene>
    <name evidence="1" type="ORF">Patl1_33755</name>
</gene>
<evidence type="ECO:0000313" key="2">
    <source>
        <dbReference type="Proteomes" id="UP001164250"/>
    </source>
</evidence>
<dbReference type="EMBL" id="CM047910">
    <property type="protein sequence ID" value="KAJ0076153.1"/>
    <property type="molecule type" value="Genomic_DNA"/>
</dbReference>
<comment type="caution">
    <text evidence="1">The sequence shown here is derived from an EMBL/GenBank/DDBJ whole genome shotgun (WGS) entry which is preliminary data.</text>
</comment>
<reference evidence="2" key="1">
    <citation type="journal article" date="2023" name="G3 (Bethesda)">
        <title>Genome assembly and association tests identify interacting loci associated with vigor, precocity, and sex in interspecific pistachio rootstocks.</title>
        <authorList>
            <person name="Palmer W."/>
            <person name="Jacygrad E."/>
            <person name="Sagayaradj S."/>
            <person name="Cavanaugh K."/>
            <person name="Han R."/>
            <person name="Bertier L."/>
            <person name="Beede B."/>
            <person name="Kafkas S."/>
            <person name="Golino D."/>
            <person name="Preece J."/>
            <person name="Michelmore R."/>
        </authorList>
    </citation>
    <scope>NUCLEOTIDE SEQUENCE [LARGE SCALE GENOMIC DNA]</scope>
</reference>
<proteinExistence type="predicted"/>
<name>A0ACC0ZW24_9ROSI</name>
<accession>A0ACC0ZW24</accession>
<organism evidence="1 2">
    <name type="scientific">Pistacia atlantica</name>
    <dbReference type="NCBI Taxonomy" id="434234"/>
    <lineage>
        <taxon>Eukaryota</taxon>
        <taxon>Viridiplantae</taxon>
        <taxon>Streptophyta</taxon>
        <taxon>Embryophyta</taxon>
        <taxon>Tracheophyta</taxon>
        <taxon>Spermatophyta</taxon>
        <taxon>Magnoliopsida</taxon>
        <taxon>eudicotyledons</taxon>
        <taxon>Gunneridae</taxon>
        <taxon>Pentapetalae</taxon>
        <taxon>rosids</taxon>
        <taxon>malvids</taxon>
        <taxon>Sapindales</taxon>
        <taxon>Anacardiaceae</taxon>
        <taxon>Pistacia</taxon>
    </lineage>
</organism>
<keyword evidence="2" id="KW-1185">Reference proteome</keyword>